<dbReference type="InterPro" id="IPR013083">
    <property type="entry name" value="Znf_RING/FYVE/PHD"/>
</dbReference>
<keyword evidence="7" id="KW-0007">Acetylation</keyword>
<dbReference type="Gene3D" id="6.10.140.1250">
    <property type="match status" value="1"/>
</dbReference>
<name>A0ABD3XFA6_SINWO</name>
<evidence type="ECO:0000256" key="5">
    <source>
        <dbReference type="ARBA" id="ARBA00022771"/>
    </source>
</evidence>
<dbReference type="GO" id="GO:0005634">
    <property type="term" value="C:nucleus"/>
    <property type="evidence" value="ECO:0007669"/>
    <property type="project" value="UniProtKB-SubCell"/>
</dbReference>
<dbReference type="InterPro" id="IPR021600">
    <property type="entry name" value="TFIIE_asu_C"/>
</dbReference>
<keyword evidence="18" id="KW-1185">Reference proteome</keyword>
<dbReference type="PANTHER" id="PTHR13097">
    <property type="entry name" value="TRANSCRIPTION INITIATION FACTOR IIE, ALPHA SUBUNIT"/>
    <property type="match status" value="1"/>
</dbReference>
<evidence type="ECO:0000259" key="16">
    <source>
        <dbReference type="PROSITE" id="PS51344"/>
    </source>
</evidence>
<evidence type="ECO:0000256" key="4">
    <source>
        <dbReference type="ARBA" id="ARBA00022723"/>
    </source>
</evidence>
<evidence type="ECO:0000256" key="1">
    <source>
        <dbReference type="ARBA" id="ARBA00004123"/>
    </source>
</evidence>
<dbReference type="InterPro" id="IPR024550">
    <property type="entry name" value="TFIIEa/SarR/Rpc3_HTH_dom"/>
</dbReference>
<keyword evidence="9" id="KW-0804">Transcription</keyword>
<evidence type="ECO:0000256" key="13">
    <source>
        <dbReference type="ARBA" id="ARBA00073913"/>
    </source>
</evidence>
<sequence length="409" mass="46802">MEAEVLREVPESLKRLVRLIVRGFYTPEHAIVIDMLVRNPCMKEEDLLELLKFEQKQLRAIVNSLKNDKFLKSRLRVETDEEKKMKKHNYYFINYQVFVNVVKYKLDHIRRKIEMEERDNTSRASFKCPSCQKTFTDLEVDQLFDFMSQKFICTICNTDVEEEEGALNKTDARTLLAKFNEQIEPIYELLKECEDIKLAPELLEPEPVDIRTIMGSRSRGTTNKSQEGEGKWSGDQTKGTSYGYSESTVKISLNEKNTEQDVAKKERPVWMVQSTVDGVSSIENKDMVDLIEAGTSRPDTSQKMDHNEIETLLILHEKKNAGASSMPVIPGEESSSSDSEAESAIKPSVSGADVEEMESEGDEDSPMVTVGGRKIAVQDITPEMVNKMTPEEREEYIKLSQKLYADMYE</sequence>
<evidence type="ECO:0000256" key="11">
    <source>
        <dbReference type="ARBA" id="ARBA00025581"/>
    </source>
</evidence>
<keyword evidence="8" id="KW-0805">Transcription regulation</keyword>
<dbReference type="SMART" id="SM00531">
    <property type="entry name" value="TFIIE"/>
    <property type="match status" value="1"/>
</dbReference>
<dbReference type="PROSITE" id="PS51344">
    <property type="entry name" value="HTH_TFE_IIE"/>
    <property type="match status" value="1"/>
</dbReference>
<evidence type="ECO:0000256" key="2">
    <source>
        <dbReference type="ARBA" id="ARBA00008947"/>
    </source>
</evidence>
<dbReference type="FunFam" id="3.30.40.10:FF:000087">
    <property type="entry name" value="General transcription factor IIE subunit 1"/>
    <property type="match status" value="1"/>
</dbReference>
<evidence type="ECO:0000256" key="15">
    <source>
        <dbReference type="SAM" id="MobiDB-lite"/>
    </source>
</evidence>
<accession>A0ABD3XFA6</accession>
<gene>
    <name evidence="17" type="ORF">ACJMK2_030340</name>
</gene>
<keyword evidence="6" id="KW-0862">Zinc</keyword>
<dbReference type="Pfam" id="PF02002">
    <property type="entry name" value="TFIIE_alpha"/>
    <property type="match status" value="1"/>
</dbReference>
<evidence type="ECO:0000313" key="17">
    <source>
        <dbReference type="EMBL" id="KAL3884118.1"/>
    </source>
</evidence>
<dbReference type="EMBL" id="JBJQND010000003">
    <property type="protein sequence ID" value="KAL3884118.1"/>
    <property type="molecule type" value="Genomic_DNA"/>
</dbReference>
<dbReference type="Gene3D" id="3.30.40.10">
    <property type="entry name" value="Zinc/RING finger domain, C3HC4 (zinc finger)"/>
    <property type="match status" value="1"/>
</dbReference>
<evidence type="ECO:0000256" key="3">
    <source>
        <dbReference type="ARBA" id="ARBA00022553"/>
    </source>
</evidence>
<keyword evidence="10" id="KW-0539">Nucleus</keyword>
<keyword evidence="4" id="KW-0479">Metal-binding</keyword>
<evidence type="ECO:0000256" key="8">
    <source>
        <dbReference type="ARBA" id="ARBA00023015"/>
    </source>
</evidence>
<evidence type="ECO:0000256" key="7">
    <source>
        <dbReference type="ARBA" id="ARBA00022990"/>
    </source>
</evidence>
<organism evidence="17 18">
    <name type="scientific">Sinanodonta woodiana</name>
    <name type="common">Chinese pond mussel</name>
    <name type="synonym">Anodonta woodiana</name>
    <dbReference type="NCBI Taxonomy" id="1069815"/>
    <lineage>
        <taxon>Eukaryota</taxon>
        <taxon>Metazoa</taxon>
        <taxon>Spiralia</taxon>
        <taxon>Lophotrochozoa</taxon>
        <taxon>Mollusca</taxon>
        <taxon>Bivalvia</taxon>
        <taxon>Autobranchia</taxon>
        <taxon>Heteroconchia</taxon>
        <taxon>Palaeoheterodonta</taxon>
        <taxon>Unionida</taxon>
        <taxon>Unionoidea</taxon>
        <taxon>Unionidae</taxon>
        <taxon>Unioninae</taxon>
        <taxon>Sinanodonta</taxon>
    </lineage>
</organism>
<evidence type="ECO:0000313" key="18">
    <source>
        <dbReference type="Proteomes" id="UP001634394"/>
    </source>
</evidence>
<comment type="similarity">
    <text evidence="2">Belongs to the TFIIE alpha subunit family.</text>
</comment>
<dbReference type="InterPro" id="IPR017919">
    <property type="entry name" value="TFIIE/TFIIEa_HTH"/>
</dbReference>
<dbReference type="PANTHER" id="PTHR13097:SF7">
    <property type="entry name" value="GENERAL TRANSCRIPTION FACTOR IIE SUBUNIT 1"/>
    <property type="match status" value="1"/>
</dbReference>
<proteinExistence type="inferred from homology"/>
<dbReference type="Proteomes" id="UP001634394">
    <property type="component" value="Unassembled WGS sequence"/>
</dbReference>
<feature type="region of interest" description="Disordered" evidence="15">
    <location>
        <begin position="322"/>
        <end position="373"/>
    </location>
</feature>
<keyword evidence="3" id="KW-0597">Phosphoprotein</keyword>
<evidence type="ECO:0000256" key="6">
    <source>
        <dbReference type="ARBA" id="ARBA00022833"/>
    </source>
</evidence>
<dbReference type="AlphaFoldDB" id="A0ABD3XFA6"/>
<feature type="compositionally biased region" description="Low complexity" evidence="15">
    <location>
        <begin position="332"/>
        <end position="344"/>
    </location>
</feature>
<dbReference type="InterPro" id="IPR002853">
    <property type="entry name" value="TFIIE_asu"/>
</dbReference>
<protein>
    <recommendedName>
        <fullName evidence="13">General transcription factor IIE subunit 1</fullName>
    </recommendedName>
    <alternativeName>
        <fullName evidence="14">Transcription initiation factor IIE subunit alpha</fullName>
    </alternativeName>
</protein>
<reference evidence="17 18" key="1">
    <citation type="submission" date="2024-11" db="EMBL/GenBank/DDBJ databases">
        <title>Chromosome-level genome assembly of the freshwater bivalve Anodonta woodiana.</title>
        <authorList>
            <person name="Chen X."/>
        </authorList>
    </citation>
    <scope>NUCLEOTIDE SEQUENCE [LARGE SCALE GENOMIC DNA]</scope>
    <source>
        <strain evidence="17">MN2024</strain>
        <tissue evidence="17">Gills</tissue>
    </source>
</reference>
<evidence type="ECO:0000256" key="10">
    <source>
        <dbReference type="ARBA" id="ARBA00023242"/>
    </source>
</evidence>
<comment type="function">
    <text evidence="11">Recruits TFIIH to the initiation complex and stimulates the RNA polymerase II C-terminal domain kinase and DNA-dependent ATPase activities of TFIIH. Both TFIIH and TFIIE are required for promoter clearance by RNA polymerase.</text>
</comment>
<evidence type="ECO:0000256" key="14">
    <source>
        <dbReference type="ARBA" id="ARBA00080958"/>
    </source>
</evidence>
<dbReference type="Pfam" id="PF11521">
    <property type="entry name" value="TFIIE-A_C"/>
    <property type="match status" value="1"/>
</dbReference>
<comment type="subcellular location">
    <subcellularLocation>
        <location evidence="1">Nucleus</location>
    </subcellularLocation>
</comment>
<comment type="subunit">
    <text evidence="12">Tetramer of two alpha and two beta chains. Interacts with TAF6/TAFII80. Interacts with ATF7IP. Interacts with SND1. Part of TBP-based Pol II pre-initiation complex (PIC), in which Pol II core assembles with general transcription factors and other specific initiation factors including GTF2E1, GTF2E2, GTF2F1, GTF2F2, TCEA1, ERCC2, ERCC3, GTF2H2, GTF2H3, GTF2H4, GTF2H5, GTF2A1, GTF2A2, GTF2B and TBP; this large multi-subunit PIC complex mediates DNA unwinding and targets Pol II core to the transcription start site where the first phosphodiester bond forms.</text>
</comment>
<dbReference type="GO" id="GO:0008270">
    <property type="term" value="F:zinc ion binding"/>
    <property type="evidence" value="ECO:0007669"/>
    <property type="project" value="UniProtKB-KW"/>
</dbReference>
<feature type="compositionally biased region" description="Acidic residues" evidence="15">
    <location>
        <begin position="353"/>
        <end position="365"/>
    </location>
</feature>
<evidence type="ECO:0000256" key="9">
    <source>
        <dbReference type="ARBA" id="ARBA00023163"/>
    </source>
</evidence>
<dbReference type="SUPFAM" id="SSF57783">
    <property type="entry name" value="Zinc beta-ribbon"/>
    <property type="match status" value="1"/>
</dbReference>
<feature type="domain" description="HTH TFE/IIEalpha-type" evidence="16">
    <location>
        <begin position="13"/>
        <end position="103"/>
    </location>
</feature>
<keyword evidence="5" id="KW-0863">Zinc-finger</keyword>
<evidence type="ECO:0000256" key="12">
    <source>
        <dbReference type="ARBA" id="ARBA00065242"/>
    </source>
</evidence>
<dbReference type="InterPro" id="IPR039997">
    <property type="entry name" value="TFE"/>
</dbReference>
<comment type="caution">
    <text evidence="17">The sequence shown here is derived from an EMBL/GenBank/DDBJ whole genome shotgun (WGS) entry which is preliminary data.</text>
</comment>
<feature type="region of interest" description="Disordered" evidence="15">
    <location>
        <begin position="214"/>
        <end position="241"/>
    </location>
</feature>